<feature type="transmembrane region" description="Helical" evidence="19">
    <location>
        <begin position="408"/>
        <end position="427"/>
    </location>
</feature>
<keyword evidence="5" id="KW-0597">Phosphoprotein</keyword>
<dbReference type="Pfam" id="PF13520">
    <property type="entry name" value="AA_permease_2"/>
    <property type="match status" value="2"/>
</dbReference>
<evidence type="ECO:0000256" key="5">
    <source>
        <dbReference type="ARBA" id="ARBA00022553"/>
    </source>
</evidence>
<dbReference type="AlphaFoldDB" id="A0A5C6P0T4"/>
<feature type="transmembrane region" description="Helical" evidence="19">
    <location>
        <begin position="700"/>
        <end position="721"/>
    </location>
</feature>
<feature type="transmembrane region" description="Helical" evidence="19">
    <location>
        <begin position="14"/>
        <end position="35"/>
    </location>
</feature>
<feature type="transmembrane region" description="Helical" evidence="19">
    <location>
        <begin position="133"/>
        <end position="152"/>
    </location>
</feature>
<evidence type="ECO:0000256" key="1">
    <source>
        <dbReference type="ARBA" id="ARBA00004424"/>
    </source>
</evidence>
<dbReference type="InterPro" id="IPR050598">
    <property type="entry name" value="AminoAcid_Transporter"/>
</dbReference>
<dbReference type="GO" id="GO:0015179">
    <property type="term" value="F:L-amino acid transmembrane transporter activity"/>
    <property type="evidence" value="ECO:0007669"/>
    <property type="project" value="TreeGrafter"/>
</dbReference>
<evidence type="ECO:0000256" key="11">
    <source>
        <dbReference type="ARBA" id="ARBA00051814"/>
    </source>
</evidence>
<keyword evidence="7 19" id="KW-1133">Transmembrane helix</keyword>
<dbReference type="Proteomes" id="UP000324091">
    <property type="component" value="Chromosome 16"/>
</dbReference>
<comment type="similarity">
    <text evidence="2">Belongs to the amino acid-polyamine-organocation (APC) superfamily.</text>
</comment>
<evidence type="ECO:0000256" key="15">
    <source>
        <dbReference type="ARBA" id="ARBA00074336"/>
    </source>
</evidence>
<name>A0A5C6P0T4_9TELE</name>
<dbReference type="Gene3D" id="1.20.1740.10">
    <property type="entry name" value="Amino acid/polyamine transporter I"/>
    <property type="match status" value="2"/>
</dbReference>
<evidence type="ECO:0000256" key="16">
    <source>
        <dbReference type="ARBA" id="ARBA00079910"/>
    </source>
</evidence>
<proteinExistence type="inferred from homology"/>
<evidence type="ECO:0000256" key="3">
    <source>
        <dbReference type="ARBA" id="ARBA00022448"/>
    </source>
</evidence>
<evidence type="ECO:0000256" key="12">
    <source>
        <dbReference type="ARBA" id="ARBA00051835"/>
    </source>
</evidence>
<gene>
    <name evidence="20" type="ORF">D4764_16G0001970</name>
</gene>
<feature type="transmembrane region" description="Helical" evidence="19">
    <location>
        <begin position="289"/>
        <end position="313"/>
    </location>
</feature>
<organism evidence="20 21">
    <name type="scientific">Takifugu flavidus</name>
    <name type="common">sansaifugu</name>
    <dbReference type="NCBI Taxonomy" id="433684"/>
    <lineage>
        <taxon>Eukaryota</taxon>
        <taxon>Metazoa</taxon>
        <taxon>Chordata</taxon>
        <taxon>Craniata</taxon>
        <taxon>Vertebrata</taxon>
        <taxon>Euteleostomi</taxon>
        <taxon>Actinopterygii</taxon>
        <taxon>Neopterygii</taxon>
        <taxon>Teleostei</taxon>
        <taxon>Neoteleostei</taxon>
        <taxon>Acanthomorphata</taxon>
        <taxon>Eupercaria</taxon>
        <taxon>Tetraodontiformes</taxon>
        <taxon>Tetradontoidea</taxon>
        <taxon>Tetraodontidae</taxon>
        <taxon>Takifugu</taxon>
    </lineage>
</organism>
<evidence type="ECO:0000256" key="9">
    <source>
        <dbReference type="ARBA" id="ARBA00023157"/>
    </source>
</evidence>
<evidence type="ECO:0000256" key="10">
    <source>
        <dbReference type="ARBA" id="ARBA00051323"/>
    </source>
</evidence>
<keyword evidence="9" id="KW-1015">Disulfide bond</keyword>
<dbReference type="GO" id="GO:0016324">
    <property type="term" value="C:apical plasma membrane"/>
    <property type="evidence" value="ECO:0007669"/>
    <property type="project" value="UniProtKB-SubCell"/>
</dbReference>
<keyword evidence="8 19" id="KW-0472">Membrane</keyword>
<evidence type="ECO:0000256" key="14">
    <source>
        <dbReference type="ARBA" id="ARBA00052732"/>
    </source>
</evidence>
<evidence type="ECO:0000256" key="13">
    <source>
        <dbReference type="ARBA" id="ARBA00052179"/>
    </source>
</evidence>
<feature type="transmembrane region" description="Helical" evidence="19">
    <location>
        <begin position="613"/>
        <end position="632"/>
    </location>
</feature>
<evidence type="ECO:0000313" key="20">
    <source>
        <dbReference type="EMBL" id="TWW71700.1"/>
    </source>
</evidence>
<comment type="catalytic activity">
    <reaction evidence="12">
        <text>L-histidine(out) + L-arginine(in) = L-histidine(in) + L-arginine(out)</text>
        <dbReference type="Rhea" id="RHEA:71063"/>
        <dbReference type="ChEBI" id="CHEBI:32682"/>
        <dbReference type="ChEBI" id="CHEBI:57595"/>
    </reaction>
    <physiologicalReaction direction="left-to-right" evidence="12">
        <dbReference type="Rhea" id="RHEA:71064"/>
    </physiologicalReaction>
</comment>
<protein>
    <recommendedName>
        <fullName evidence="15">b(0,+)-type amino acid transporter 1</fullName>
    </recommendedName>
    <alternativeName>
        <fullName evidence="16">Glycoprotein-associated amino acid transporter b0,+AT1</fullName>
    </alternativeName>
    <alternativeName>
        <fullName evidence="17">Solute carrier family 7 member 9</fullName>
    </alternativeName>
</protein>
<dbReference type="FunFam" id="1.20.1740.10:FF:000056">
    <property type="entry name" value="Y+L amino acid transporter 2"/>
    <property type="match status" value="1"/>
</dbReference>
<evidence type="ECO:0000313" key="21">
    <source>
        <dbReference type="Proteomes" id="UP000324091"/>
    </source>
</evidence>
<dbReference type="FunFam" id="1.20.1740.10:FF:000015">
    <property type="entry name" value="B(0,+)-type amino acid transporter 1"/>
    <property type="match status" value="1"/>
</dbReference>
<comment type="catalytic activity">
    <reaction evidence="10">
        <text>L-lysine(out) + L-arginine(in) = L-lysine(in) + L-arginine(out)</text>
        <dbReference type="Rhea" id="RHEA:70827"/>
        <dbReference type="ChEBI" id="CHEBI:32551"/>
        <dbReference type="ChEBI" id="CHEBI:32682"/>
    </reaction>
    <physiologicalReaction direction="left-to-right" evidence="10">
        <dbReference type="Rhea" id="RHEA:70828"/>
    </physiologicalReaction>
</comment>
<comment type="catalytic activity">
    <reaction evidence="13">
        <text>L-cysteine(out) + L-arginine(in) = L-cysteine(in) + L-arginine(out)</text>
        <dbReference type="Rhea" id="RHEA:71071"/>
        <dbReference type="ChEBI" id="CHEBI:32682"/>
        <dbReference type="ChEBI" id="CHEBI:35235"/>
    </reaction>
    <physiologicalReaction direction="left-to-right" evidence="13">
        <dbReference type="Rhea" id="RHEA:71072"/>
    </physiologicalReaction>
</comment>
<keyword evidence="3" id="KW-0813">Transport</keyword>
<comment type="caution">
    <text evidence="20">The sequence shown here is derived from an EMBL/GenBank/DDBJ whole genome shotgun (WGS) entry which is preliminary data.</text>
</comment>
<feature type="transmembrane region" description="Helical" evidence="19">
    <location>
        <begin position="357"/>
        <end position="379"/>
    </location>
</feature>
<feature type="transmembrane region" description="Helical" evidence="19">
    <location>
        <begin position="672"/>
        <end position="694"/>
    </location>
</feature>
<feature type="transmembrane region" description="Helical" evidence="19">
    <location>
        <begin position="439"/>
        <end position="460"/>
    </location>
</feature>
<evidence type="ECO:0000256" key="4">
    <source>
        <dbReference type="ARBA" id="ARBA00022475"/>
    </source>
</evidence>
<sequence>MEDPKQKLKLKREVGLMGAVSLIAGTMIGSGIFMTPQTVVGSIGSTGASLVVWASCGLLVILVSFCYAELGTVIQESGGEYIYILRTFGPVMAFVLVFSSVFFVRPAGIAGMGLGFAQYVVAPFYSDCQPPVLVVKCVAAAAILTLAIVNCINVRLSMSVQVFFTVAKVLALAVIIIGGLVMLIQGHTENFDDSFKNTNLGINPIGIAFYQGLWSYDGFNNLNYVTEELKRPEVSLQFYFQESLGVWASLSPIYVYLSFCVYVSFAFSLPICTTMADKKPGALTVKREIGLFGGVALVSGSMIGSGIFMSPQFVLGYVGSPGASLVIWALAGFVAMCAALCYTELGTIIPESGGEFIYILRIYGSVPAFFAAYTFAIVVKPMGISATAFSIAEYATAPFYPGCPPPQLPVKCTAAAVILLVATVNILNVRAAIRIQVVFLVAKVLALVLIIIGGVVTVFQGRSIIDVNLNVEHSFRGTEFSLGTVGMAFYQCLWSYAGWYNLNYVTEELKRPEVNLPRAIIIAISLVTGLYLLVNVSYLTVMTPRELVSSSAVAVTWGSKVLGSWGWIMSIAAALSAFGSLNGTFFSGGRVCFVAAREGHMPDILAMAHVHRLTPSPALIFSTIISLIVLIPGDFQSIVNYFSFTAWFFYGITVSGLLYLKIKKPELPRSYRVPFVLPVLVIIASIFLVLAPIIDKPQIEFLYVTLFVLSGAIFYIPFIHYKLCPGLLNKLTVFLQLMLEVAPAEKNL</sequence>
<feature type="transmembrane region" description="Helical" evidence="19">
    <location>
        <begin position="91"/>
        <end position="121"/>
    </location>
</feature>
<accession>A0A5C6P0T4</accession>
<reference evidence="20 21" key="1">
    <citation type="submission" date="2019-04" db="EMBL/GenBank/DDBJ databases">
        <title>Chromosome genome assembly for Takifugu flavidus.</title>
        <authorList>
            <person name="Xiao S."/>
        </authorList>
    </citation>
    <scope>NUCLEOTIDE SEQUENCE [LARGE SCALE GENOMIC DNA]</scope>
    <source>
        <strain evidence="20">HTHZ2018</strain>
        <tissue evidence="20">Muscle</tissue>
    </source>
</reference>
<evidence type="ECO:0000256" key="19">
    <source>
        <dbReference type="SAM" id="Phobius"/>
    </source>
</evidence>
<keyword evidence="6 19" id="KW-0812">Transmembrane</keyword>
<comment type="catalytic activity">
    <reaction evidence="18">
        <text>L-phenylalanine(out) + L-arginine(in) = L-phenylalanine(in) + L-arginine(out)</text>
        <dbReference type="Rhea" id="RHEA:71067"/>
        <dbReference type="ChEBI" id="CHEBI:32682"/>
        <dbReference type="ChEBI" id="CHEBI:58095"/>
    </reaction>
    <physiologicalReaction direction="left-to-right" evidence="18">
        <dbReference type="Rhea" id="RHEA:71068"/>
    </physiologicalReaction>
</comment>
<evidence type="ECO:0000256" key="17">
    <source>
        <dbReference type="ARBA" id="ARBA00083296"/>
    </source>
</evidence>
<comment type="subcellular location">
    <subcellularLocation>
        <location evidence="1">Apical cell membrane</location>
        <topology evidence="1">Multi-pass membrane protein</topology>
    </subcellularLocation>
</comment>
<evidence type="ECO:0000256" key="2">
    <source>
        <dbReference type="ARBA" id="ARBA00009523"/>
    </source>
</evidence>
<feature type="transmembrane region" description="Helical" evidence="19">
    <location>
        <begin position="253"/>
        <end position="277"/>
    </location>
</feature>
<feature type="transmembrane region" description="Helical" evidence="19">
    <location>
        <begin position="520"/>
        <end position="541"/>
    </location>
</feature>
<evidence type="ECO:0000256" key="6">
    <source>
        <dbReference type="ARBA" id="ARBA00022692"/>
    </source>
</evidence>
<feature type="transmembrane region" description="Helical" evidence="19">
    <location>
        <begin position="164"/>
        <end position="184"/>
    </location>
</feature>
<keyword evidence="4" id="KW-1003">Cell membrane</keyword>
<dbReference type="PANTHER" id="PTHR11785">
    <property type="entry name" value="AMINO ACID TRANSPORTER"/>
    <property type="match status" value="1"/>
</dbReference>
<evidence type="ECO:0000256" key="18">
    <source>
        <dbReference type="ARBA" id="ARBA00093193"/>
    </source>
</evidence>
<keyword evidence="21" id="KW-1185">Reference proteome</keyword>
<dbReference type="PANTHER" id="PTHR11785:SF340">
    <property type="entry name" value="AROMATIC-PREFERRING AMINO ACID TRANSPORTER"/>
    <property type="match status" value="1"/>
</dbReference>
<feature type="transmembrane region" description="Helical" evidence="19">
    <location>
        <begin position="325"/>
        <end position="345"/>
    </location>
</feature>
<comment type="catalytic activity">
    <reaction evidence="11">
        <text>L-cystine(out) + L-arginine(in) = L-cystine(in) + L-arginine(out)</text>
        <dbReference type="Rhea" id="RHEA:71075"/>
        <dbReference type="ChEBI" id="CHEBI:32682"/>
        <dbReference type="ChEBI" id="CHEBI:35491"/>
    </reaction>
    <physiologicalReaction direction="left-to-right" evidence="11">
        <dbReference type="Rhea" id="RHEA:71076"/>
    </physiologicalReaction>
</comment>
<dbReference type="InterPro" id="IPR002293">
    <property type="entry name" value="AA/rel_permease1"/>
</dbReference>
<evidence type="ECO:0000256" key="7">
    <source>
        <dbReference type="ARBA" id="ARBA00022989"/>
    </source>
</evidence>
<comment type="catalytic activity">
    <reaction evidence="14">
        <text>L-leucine(out) + L-arginine(in) = L-leucine(in) + L-arginine(out)</text>
        <dbReference type="Rhea" id="RHEA:71059"/>
        <dbReference type="ChEBI" id="CHEBI:32682"/>
        <dbReference type="ChEBI" id="CHEBI:57427"/>
    </reaction>
    <physiologicalReaction direction="left-to-right" evidence="14">
        <dbReference type="Rhea" id="RHEA:71060"/>
    </physiologicalReaction>
</comment>
<feature type="transmembrane region" description="Helical" evidence="19">
    <location>
        <begin position="638"/>
        <end position="660"/>
    </location>
</feature>
<feature type="transmembrane region" description="Helical" evidence="19">
    <location>
        <begin position="480"/>
        <end position="499"/>
    </location>
</feature>
<feature type="transmembrane region" description="Helical" evidence="19">
    <location>
        <begin position="47"/>
        <end position="70"/>
    </location>
</feature>
<feature type="transmembrane region" description="Helical" evidence="19">
    <location>
        <begin position="567"/>
        <end position="593"/>
    </location>
</feature>
<dbReference type="EMBL" id="RHFK02000008">
    <property type="protein sequence ID" value="TWW71700.1"/>
    <property type="molecule type" value="Genomic_DNA"/>
</dbReference>
<evidence type="ECO:0000256" key="8">
    <source>
        <dbReference type="ARBA" id="ARBA00023136"/>
    </source>
</evidence>